<evidence type="ECO:0000256" key="7">
    <source>
        <dbReference type="SAM" id="SignalP"/>
    </source>
</evidence>
<gene>
    <name evidence="9" type="ORF">MLIT_21400</name>
</gene>
<dbReference type="GO" id="GO:0046677">
    <property type="term" value="P:response to antibiotic"/>
    <property type="evidence" value="ECO:0007669"/>
    <property type="project" value="UniProtKB-UniRule"/>
</dbReference>
<dbReference type="EC" id="3.5.2.6" evidence="2 6"/>
<comment type="catalytic activity">
    <reaction evidence="6">
        <text>a beta-lactam + H2O = a substituted beta-amino acid</text>
        <dbReference type="Rhea" id="RHEA:20401"/>
        <dbReference type="ChEBI" id="CHEBI:15377"/>
        <dbReference type="ChEBI" id="CHEBI:35627"/>
        <dbReference type="ChEBI" id="CHEBI:140347"/>
        <dbReference type="EC" id="3.5.2.6"/>
    </reaction>
</comment>
<feature type="domain" description="Beta-lactamase class A catalytic" evidence="8">
    <location>
        <begin position="53"/>
        <end position="267"/>
    </location>
</feature>
<proteinExistence type="inferred from homology"/>
<dbReference type="InterPro" id="IPR023650">
    <property type="entry name" value="Beta-lactam_class-A_AS"/>
</dbReference>
<dbReference type="PANTHER" id="PTHR35333:SF3">
    <property type="entry name" value="BETA-LACTAMASE-TYPE TRANSPEPTIDASE FOLD CONTAINING PROTEIN"/>
    <property type="match status" value="1"/>
</dbReference>
<keyword evidence="4 6" id="KW-0378">Hydrolase</keyword>
<dbReference type="PROSITE" id="PS00146">
    <property type="entry name" value="BETA_LACTAMASE_A"/>
    <property type="match status" value="1"/>
</dbReference>
<evidence type="ECO:0000256" key="5">
    <source>
        <dbReference type="ARBA" id="ARBA00023251"/>
    </source>
</evidence>
<dbReference type="InterPro" id="IPR000871">
    <property type="entry name" value="Beta-lactam_class-A"/>
</dbReference>
<dbReference type="PANTHER" id="PTHR35333">
    <property type="entry name" value="BETA-LACTAMASE"/>
    <property type="match status" value="1"/>
</dbReference>
<evidence type="ECO:0000256" key="4">
    <source>
        <dbReference type="ARBA" id="ARBA00022801"/>
    </source>
</evidence>
<dbReference type="EMBL" id="AP022586">
    <property type="protein sequence ID" value="BBY16548.1"/>
    <property type="molecule type" value="Genomic_DNA"/>
</dbReference>
<evidence type="ECO:0000256" key="3">
    <source>
        <dbReference type="ARBA" id="ARBA00018879"/>
    </source>
</evidence>
<dbReference type="RefSeq" id="WP_134052587.1">
    <property type="nucleotide sequence ID" value="NZ_AP022586.1"/>
</dbReference>
<dbReference type="AlphaFoldDB" id="A0AAD1IRT7"/>
<name>A0AAD1IRT7_9MYCO</name>
<feature type="chain" id="PRO_5041917870" description="Beta-lactamase" evidence="7">
    <location>
        <begin position="28"/>
        <end position="297"/>
    </location>
</feature>
<dbReference type="Pfam" id="PF13354">
    <property type="entry name" value="Beta-lactamase2"/>
    <property type="match status" value="1"/>
</dbReference>
<dbReference type="PRINTS" id="PR00118">
    <property type="entry name" value="BLACTAMASEA"/>
</dbReference>
<accession>A0AAD1IRT7</accession>
<evidence type="ECO:0000256" key="6">
    <source>
        <dbReference type="RuleBase" id="RU361140"/>
    </source>
</evidence>
<dbReference type="PROSITE" id="PS51318">
    <property type="entry name" value="TAT"/>
    <property type="match status" value="1"/>
</dbReference>
<dbReference type="Proteomes" id="UP000466607">
    <property type="component" value="Chromosome"/>
</dbReference>
<dbReference type="Gene3D" id="3.40.710.10">
    <property type="entry name" value="DD-peptidase/beta-lactamase superfamily"/>
    <property type="match status" value="1"/>
</dbReference>
<dbReference type="GO" id="GO:0030655">
    <property type="term" value="P:beta-lactam antibiotic catabolic process"/>
    <property type="evidence" value="ECO:0007669"/>
    <property type="project" value="InterPro"/>
</dbReference>
<organism evidence="9 10">
    <name type="scientific">Mycolicibacterium litorale</name>
    <dbReference type="NCBI Taxonomy" id="758802"/>
    <lineage>
        <taxon>Bacteria</taxon>
        <taxon>Bacillati</taxon>
        <taxon>Actinomycetota</taxon>
        <taxon>Actinomycetes</taxon>
        <taxon>Mycobacteriales</taxon>
        <taxon>Mycobacteriaceae</taxon>
        <taxon>Mycolicibacterium</taxon>
    </lineage>
</organism>
<evidence type="ECO:0000313" key="9">
    <source>
        <dbReference type="EMBL" id="BBY16548.1"/>
    </source>
</evidence>
<reference evidence="9 10" key="1">
    <citation type="journal article" date="2019" name="Emerg. Microbes Infect.">
        <title>Comprehensive subspecies identification of 175 nontuberculous mycobacteria species based on 7547 genomic profiles.</title>
        <authorList>
            <person name="Matsumoto Y."/>
            <person name="Kinjo T."/>
            <person name="Motooka D."/>
            <person name="Nabeya D."/>
            <person name="Jung N."/>
            <person name="Uechi K."/>
            <person name="Horii T."/>
            <person name="Iida T."/>
            <person name="Fujita J."/>
            <person name="Nakamura S."/>
        </authorList>
    </citation>
    <scope>NUCLEOTIDE SEQUENCE [LARGE SCALE GENOMIC DNA]</scope>
    <source>
        <strain evidence="9 10">JCM 17423</strain>
    </source>
</reference>
<dbReference type="NCBIfam" id="NF033103">
    <property type="entry name" value="bla_class_A"/>
    <property type="match status" value="1"/>
</dbReference>
<dbReference type="InterPro" id="IPR006311">
    <property type="entry name" value="TAT_signal"/>
</dbReference>
<evidence type="ECO:0000259" key="8">
    <source>
        <dbReference type="Pfam" id="PF13354"/>
    </source>
</evidence>
<evidence type="ECO:0000256" key="2">
    <source>
        <dbReference type="ARBA" id="ARBA00012865"/>
    </source>
</evidence>
<evidence type="ECO:0000256" key="1">
    <source>
        <dbReference type="ARBA" id="ARBA00009009"/>
    </source>
</evidence>
<dbReference type="GO" id="GO:0008800">
    <property type="term" value="F:beta-lactamase activity"/>
    <property type="evidence" value="ECO:0007669"/>
    <property type="project" value="UniProtKB-UniRule"/>
</dbReference>
<sequence length="297" mass="31115">MTHSLNRRRLLSATAVLGGAAAFATYAGRPALAEPAAGGLEALERANGTVIGVFGVNLETGRTVAHRAQDTFAMCSTFKAYLAAHVLQLVGRGERSLEQRLPVTAADIKPNSPRTEPRVGGDMTIAELCQAILQVSDNAAANILLGNIGGPPAVTAFARSIGDPRSRLDRFEIELNSAVPGDPRDTSTPEALAGGFRAFLAGDVLAPPQRQLLGDWMRANETSSMRAGLPVGWTTADKTGSGDYGTTNDVGIAYGPKGQRVLLAVMTRSAADDPDAENNRPLVGEVTATVFPELLRA</sequence>
<dbReference type="InterPro" id="IPR045155">
    <property type="entry name" value="Beta-lactam_cat"/>
</dbReference>
<feature type="signal peptide" evidence="7">
    <location>
        <begin position="1"/>
        <end position="27"/>
    </location>
</feature>
<keyword evidence="10" id="KW-1185">Reference proteome</keyword>
<protein>
    <recommendedName>
        <fullName evidence="3 6">Beta-lactamase</fullName>
        <ecNumber evidence="2 6">3.5.2.6</ecNumber>
    </recommendedName>
</protein>
<dbReference type="InterPro" id="IPR012338">
    <property type="entry name" value="Beta-lactam/transpept-like"/>
</dbReference>
<dbReference type="SUPFAM" id="SSF56601">
    <property type="entry name" value="beta-lactamase/transpeptidase-like"/>
    <property type="match status" value="1"/>
</dbReference>
<keyword evidence="5 6" id="KW-0046">Antibiotic resistance</keyword>
<evidence type="ECO:0000313" key="10">
    <source>
        <dbReference type="Proteomes" id="UP000466607"/>
    </source>
</evidence>
<comment type="similarity">
    <text evidence="1 6">Belongs to the class-A beta-lactamase family.</text>
</comment>
<keyword evidence="7" id="KW-0732">Signal</keyword>